<dbReference type="Proteomes" id="UP000016519">
    <property type="component" value="Unassembled WGS sequence"/>
</dbReference>
<comment type="caution">
    <text evidence="1">The sequence shown here is derived from an EMBL/GenBank/DDBJ whole genome shotgun (WGS) entry which is preliminary data.</text>
</comment>
<sequence>MSTRVQLTRPVKTEDLLLSRILLNRFIHLLCQFCCEKTASKVAYRLRVSTSL</sequence>
<accession>U1QV03</accession>
<organism evidence="1 2">
    <name type="scientific">Alloscardovia omnicolens F0580</name>
    <dbReference type="NCBI Taxonomy" id="1321816"/>
    <lineage>
        <taxon>Bacteria</taxon>
        <taxon>Bacillati</taxon>
        <taxon>Actinomycetota</taxon>
        <taxon>Actinomycetes</taxon>
        <taxon>Bifidobacteriales</taxon>
        <taxon>Bifidobacteriaceae</taxon>
        <taxon>Alloscardovia</taxon>
    </lineage>
</organism>
<feature type="non-terminal residue" evidence="1">
    <location>
        <position position="52"/>
    </location>
</feature>
<dbReference type="HOGENOM" id="CLU_3110683_0_0_11"/>
<evidence type="ECO:0000313" key="2">
    <source>
        <dbReference type="Proteomes" id="UP000016519"/>
    </source>
</evidence>
<keyword evidence="2" id="KW-1185">Reference proteome</keyword>
<dbReference type="AlphaFoldDB" id="U1QV03"/>
<gene>
    <name evidence="1" type="ORF">HMPREF9244_00579</name>
</gene>
<dbReference type="EMBL" id="AWSI01000016">
    <property type="protein sequence ID" value="ERH31240.1"/>
    <property type="molecule type" value="Genomic_DNA"/>
</dbReference>
<proteinExistence type="predicted"/>
<evidence type="ECO:0000313" key="1">
    <source>
        <dbReference type="EMBL" id="ERH31240.1"/>
    </source>
</evidence>
<reference evidence="1 2" key="1">
    <citation type="submission" date="2013-08" db="EMBL/GenBank/DDBJ databases">
        <authorList>
            <person name="Weinstock G."/>
            <person name="Sodergren E."/>
            <person name="Wylie T."/>
            <person name="Fulton L."/>
            <person name="Fulton R."/>
            <person name="Fronick C."/>
            <person name="O'Laughlin M."/>
            <person name="Godfrey J."/>
            <person name="Miner T."/>
            <person name="Herter B."/>
            <person name="Appelbaum E."/>
            <person name="Cordes M."/>
            <person name="Lek S."/>
            <person name="Wollam A."/>
            <person name="Pepin K.H."/>
            <person name="Palsikar V.B."/>
            <person name="Mitreva M."/>
            <person name="Wilson R.K."/>
        </authorList>
    </citation>
    <scope>NUCLEOTIDE SEQUENCE [LARGE SCALE GENOMIC DNA]</scope>
    <source>
        <strain evidence="1 2">F0580</strain>
    </source>
</reference>
<name>U1QV03_9BIFI</name>
<protein>
    <submittedName>
        <fullName evidence="1">Uncharacterized protein</fullName>
    </submittedName>
</protein>